<evidence type="ECO:0000313" key="1">
    <source>
        <dbReference type="EMBL" id="KAI8438063.1"/>
    </source>
</evidence>
<evidence type="ECO:0000313" key="2">
    <source>
        <dbReference type="Proteomes" id="UP001064048"/>
    </source>
</evidence>
<dbReference type="EMBL" id="CM046118">
    <property type="protein sequence ID" value="KAI8438063.1"/>
    <property type="molecule type" value="Genomic_DNA"/>
</dbReference>
<dbReference type="Proteomes" id="UP001064048">
    <property type="component" value="Chromosome 18"/>
</dbReference>
<reference evidence="1 2" key="1">
    <citation type="journal article" date="2022" name="Genome Biol. Evol.">
        <title>The Spruce Budworm Genome: Reconstructing the Evolutionary History of Antifreeze Proteins.</title>
        <authorList>
            <person name="Beliveau C."/>
            <person name="Gagne P."/>
            <person name="Picq S."/>
            <person name="Vernygora O."/>
            <person name="Keeling C.I."/>
            <person name="Pinkney K."/>
            <person name="Doucet D."/>
            <person name="Wen F."/>
            <person name="Johnston J.S."/>
            <person name="Maaroufi H."/>
            <person name="Boyle B."/>
            <person name="Laroche J."/>
            <person name="Dewar K."/>
            <person name="Juretic N."/>
            <person name="Blackburn G."/>
            <person name="Nisole A."/>
            <person name="Brunet B."/>
            <person name="Brandao M."/>
            <person name="Lumley L."/>
            <person name="Duan J."/>
            <person name="Quan G."/>
            <person name="Lucarotti C.J."/>
            <person name="Roe A.D."/>
            <person name="Sperling F.A.H."/>
            <person name="Levesque R.C."/>
            <person name="Cusson M."/>
        </authorList>
    </citation>
    <scope>NUCLEOTIDE SEQUENCE [LARGE SCALE GENOMIC DNA]</scope>
    <source>
        <strain evidence="1">Glfc:IPQL:Cfum</strain>
    </source>
</reference>
<gene>
    <name evidence="1" type="ORF">MSG28_010707</name>
</gene>
<organism evidence="1 2">
    <name type="scientific">Choristoneura fumiferana</name>
    <name type="common">Spruce budworm moth</name>
    <name type="synonym">Archips fumiferana</name>
    <dbReference type="NCBI Taxonomy" id="7141"/>
    <lineage>
        <taxon>Eukaryota</taxon>
        <taxon>Metazoa</taxon>
        <taxon>Ecdysozoa</taxon>
        <taxon>Arthropoda</taxon>
        <taxon>Hexapoda</taxon>
        <taxon>Insecta</taxon>
        <taxon>Pterygota</taxon>
        <taxon>Neoptera</taxon>
        <taxon>Endopterygota</taxon>
        <taxon>Lepidoptera</taxon>
        <taxon>Glossata</taxon>
        <taxon>Ditrysia</taxon>
        <taxon>Tortricoidea</taxon>
        <taxon>Tortricidae</taxon>
        <taxon>Tortricinae</taxon>
        <taxon>Choristoneura</taxon>
    </lineage>
</organism>
<keyword evidence="2" id="KW-1185">Reference proteome</keyword>
<sequence>MLVGIMSAVLFCVMYLVAPVHFMDRDLIVIPCMLLIYGLSCVPQAYLFSLGQSAPLNTMTFIIINIVFGEATVISQIFYGDVYNYAERLLSLSPQYNVAHAFIRMTQIFVYNSECVLFNNRDLCSSNMLHRCCQKCGIMEPCFERISYLSRMGILDEVIATLISGVLFISLLAVWEYKIVQRFTSRFLARWVYRTQSVPVGAEGATRDLRDVKAKVLEMKLKRTIGIKKDTYGEHLLVHNLTRRDSGRYILRNISFGIGKGQALAVVGLKRHGRLRLCEILAGYRLPSDGNAYTISKWNLFTKPVNYARNVSLCCFENTPLPPWMTVFDALVLIAVLRGVPRKHVKEEVQELIDALELHDRANMDVCRLHLNERTRLTFAAAGVGAPPVLVLDECTAYQKYSINRAMYYILYHLRKQGHAIFVSSARSVARALGPRSVVLLTGREYRVRMTFRIDGSLDNEHISALLVRAAAVGARVRAHLGSLLILRLPHPPTDKAAAFIKELTDNTAMYEITSLHVSLPDSDEICRRAINESRKDIHGDVREHEISKDALRKLSRPKEWKPQKSWFVNSSCFRESWWKFLSFYVYYRFYLIVTIIAAIVTGVIIGVSLSVQLISLAESFTLKKMLHGEKMTVESLEQETTLAVKADNSSEALSIATAYVGILWGHSVVQPAAEVDEQLRYVLSHTHATPAQVADMYYTALPGNELFPLELCCAGDELSVDLQQDGAMTWLRSRDRGGCEKHKTGLSGEPWGRPMSSSGRLSAGMMMMMMCK</sequence>
<protein>
    <submittedName>
        <fullName evidence="1">Uncharacterized protein</fullName>
    </submittedName>
</protein>
<comment type="caution">
    <text evidence="1">The sequence shown here is derived from an EMBL/GenBank/DDBJ whole genome shotgun (WGS) entry which is preliminary data.</text>
</comment>
<proteinExistence type="predicted"/>
<accession>A0ACC0KNF3</accession>
<name>A0ACC0KNF3_CHOFU</name>